<protein>
    <submittedName>
        <fullName evidence="1">Uncharacterized protein</fullName>
    </submittedName>
</protein>
<dbReference type="Proteomes" id="UP001302602">
    <property type="component" value="Unassembled WGS sequence"/>
</dbReference>
<dbReference type="RefSeq" id="XP_062645633.1">
    <property type="nucleotide sequence ID" value="XM_062797633.1"/>
</dbReference>
<accession>A0AAN6TW61</accession>
<evidence type="ECO:0000313" key="1">
    <source>
        <dbReference type="EMBL" id="KAK4121862.1"/>
    </source>
</evidence>
<dbReference type="GeneID" id="87834412"/>
<reference evidence="1" key="2">
    <citation type="submission" date="2023-05" db="EMBL/GenBank/DDBJ databases">
        <authorList>
            <consortium name="Lawrence Berkeley National Laboratory"/>
            <person name="Steindorff A."/>
            <person name="Hensen N."/>
            <person name="Bonometti L."/>
            <person name="Westerberg I."/>
            <person name="Brannstrom I.O."/>
            <person name="Guillou S."/>
            <person name="Cros-Aarteil S."/>
            <person name="Calhoun S."/>
            <person name="Haridas S."/>
            <person name="Kuo A."/>
            <person name="Mondo S."/>
            <person name="Pangilinan J."/>
            <person name="Riley R."/>
            <person name="Labutti K."/>
            <person name="Andreopoulos B."/>
            <person name="Lipzen A."/>
            <person name="Chen C."/>
            <person name="Yanf M."/>
            <person name="Daum C."/>
            <person name="Ng V."/>
            <person name="Clum A."/>
            <person name="Ohm R."/>
            <person name="Martin F."/>
            <person name="Silar P."/>
            <person name="Natvig D."/>
            <person name="Lalanne C."/>
            <person name="Gautier V."/>
            <person name="Ament-Velasquez S.L."/>
            <person name="Kruys A."/>
            <person name="Hutchinson M.I."/>
            <person name="Powell A.J."/>
            <person name="Barry K."/>
            <person name="Miller A.N."/>
            <person name="Grigoriev I.V."/>
            <person name="Debuchy R."/>
            <person name="Gladieux P."/>
            <person name="Thoren M.H."/>
            <person name="Johannesson H."/>
        </authorList>
    </citation>
    <scope>NUCLEOTIDE SEQUENCE</scope>
    <source>
        <strain evidence="1">CBS 731.68</strain>
    </source>
</reference>
<gene>
    <name evidence="1" type="ORF">N657DRAFT_99785</name>
</gene>
<sequence length="113" mass="12551">MVCCSSLSTLGTIAVSCPTVVSDSQRRRLGEWLTCLNEPIPFQGWSSTCRILSTKQSSDWPGGFAKAYHHRGLFHVTSCPFGREQLAVARVQKKPRLRHAHGADIALQRQDTN</sequence>
<dbReference type="AlphaFoldDB" id="A0AAN6TW61"/>
<reference evidence="1" key="1">
    <citation type="journal article" date="2023" name="Mol. Phylogenet. Evol.">
        <title>Genome-scale phylogeny and comparative genomics of the fungal order Sordariales.</title>
        <authorList>
            <person name="Hensen N."/>
            <person name="Bonometti L."/>
            <person name="Westerberg I."/>
            <person name="Brannstrom I.O."/>
            <person name="Guillou S."/>
            <person name="Cros-Aarteil S."/>
            <person name="Calhoun S."/>
            <person name="Haridas S."/>
            <person name="Kuo A."/>
            <person name="Mondo S."/>
            <person name="Pangilinan J."/>
            <person name="Riley R."/>
            <person name="LaButti K."/>
            <person name="Andreopoulos B."/>
            <person name="Lipzen A."/>
            <person name="Chen C."/>
            <person name="Yan M."/>
            <person name="Daum C."/>
            <person name="Ng V."/>
            <person name="Clum A."/>
            <person name="Steindorff A."/>
            <person name="Ohm R.A."/>
            <person name="Martin F."/>
            <person name="Silar P."/>
            <person name="Natvig D.O."/>
            <person name="Lalanne C."/>
            <person name="Gautier V."/>
            <person name="Ament-Velasquez S.L."/>
            <person name="Kruys A."/>
            <person name="Hutchinson M.I."/>
            <person name="Powell A.J."/>
            <person name="Barry K."/>
            <person name="Miller A.N."/>
            <person name="Grigoriev I.V."/>
            <person name="Debuchy R."/>
            <person name="Gladieux P."/>
            <person name="Hiltunen Thoren M."/>
            <person name="Johannesson H."/>
        </authorList>
    </citation>
    <scope>NUCLEOTIDE SEQUENCE</scope>
    <source>
        <strain evidence="1">CBS 731.68</strain>
    </source>
</reference>
<dbReference type="EMBL" id="MU853232">
    <property type="protein sequence ID" value="KAK4121862.1"/>
    <property type="molecule type" value="Genomic_DNA"/>
</dbReference>
<evidence type="ECO:0000313" key="2">
    <source>
        <dbReference type="Proteomes" id="UP001302602"/>
    </source>
</evidence>
<proteinExistence type="predicted"/>
<comment type="caution">
    <text evidence="1">The sequence shown here is derived from an EMBL/GenBank/DDBJ whole genome shotgun (WGS) entry which is preliminary data.</text>
</comment>
<organism evidence="1 2">
    <name type="scientific">Parathielavia appendiculata</name>
    <dbReference type="NCBI Taxonomy" id="2587402"/>
    <lineage>
        <taxon>Eukaryota</taxon>
        <taxon>Fungi</taxon>
        <taxon>Dikarya</taxon>
        <taxon>Ascomycota</taxon>
        <taxon>Pezizomycotina</taxon>
        <taxon>Sordariomycetes</taxon>
        <taxon>Sordariomycetidae</taxon>
        <taxon>Sordariales</taxon>
        <taxon>Chaetomiaceae</taxon>
        <taxon>Parathielavia</taxon>
    </lineage>
</organism>
<keyword evidence="2" id="KW-1185">Reference proteome</keyword>
<name>A0AAN6TW61_9PEZI</name>